<gene>
    <name evidence="1" type="ORF">BJ322DRAFT_848583</name>
</gene>
<evidence type="ECO:0000313" key="2">
    <source>
        <dbReference type="Proteomes" id="UP000736335"/>
    </source>
</evidence>
<reference evidence="1" key="1">
    <citation type="journal article" date="2020" name="Nat. Commun.">
        <title>Large-scale genome sequencing of mycorrhizal fungi provides insights into the early evolution of symbiotic traits.</title>
        <authorList>
            <person name="Miyauchi S."/>
            <person name="Kiss E."/>
            <person name="Kuo A."/>
            <person name="Drula E."/>
            <person name="Kohler A."/>
            <person name="Sanchez-Garcia M."/>
            <person name="Morin E."/>
            <person name="Andreopoulos B."/>
            <person name="Barry K.W."/>
            <person name="Bonito G."/>
            <person name="Buee M."/>
            <person name="Carver A."/>
            <person name="Chen C."/>
            <person name="Cichocki N."/>
            <person name="Clum A."/>
            <person name="Culley D."/>
            <person name="Crous P.W."/>
            <person name="Fauchery L."/>
            <person name="Girlanda M."/>
            <person name="Hayes R.D."/>
            <person name="Keri Z."/>
            <person name="LaButti K."/>
            <person name="Lipzen A."/>
            <person name="Lombard V."/>
            <person name="Magnuson J."/>
            <person name="Maillard F."/>
            <person name="Murat C."/>
            <person name="Nolan M."/>
            <person name="Ohm R.A."/>
            <person name="Pangilinan J."/>
            <person name="Pereira M.F."/>
            <person name="Perotto S."/>
            <person name="Peter M."/>
            <person name="Pfister S."/>
            <person name="Riley R."/>
            <person name="Sitrit Y."/>
            <person name="Stielow J.B."/>
            <person name="Szollosi G."/>
            <person name="Zifcakova L."/>
            <person name="Stursova M."/>
            <person name="Spatafora J.W."/>
            <person name="Tedersoo L."/>
            <person name="Vaario L.M."/>
            <person name="Yamada A."/>
            <person name="Yan M."/>
            <person name="Wang P."/>
            <person name="Xu J."/>
            <person name="Bruns T."/>
            <person name="Baldrian P."/>
            <person name="Vilgalys R."/>
            <person name="Dunand C."/>
            <person name="Henrissat B."/>
            <person name="Grigoriev I.V."/>
            <person name="Hibbett D."/>
            <person name="Nagy L.G."/>
            <person name="Martin F.M."/>
        </authorList>
    </citation>
    <scope>NUCLEOTIDE SEQUENCE</scope>
    <source>
        <strain evidence="1">UH-Tt-Lm1</strain>
    </source>
</reference>
<accession>A0A9P6L678</accession>
<evidence type="ECO:0000313" key="1">
    <source>
        <dbReference type="EMBL" id="KAF9784465.1"/>
    </source>
</evidence>
<proteinExistence type="predicted"/>
<protein>
    <submittedName>
        <fullName evidence="1">Uncharacterized protein</fullName>
    </submittedName>
</protein>
<organism evidence="1 2">
    <name type="scientific">Thelephora terrestris</name>
    <dbReference type="NCBI Taxonomy" id="56493"/>
    <lineage>
        <taxon>Eukaryota</taxon>
        <taxon>Fungi</taxon>
        <taxon>Dikarya</taxon>
        <taxon>Basidiomycota</taxon>
        <taxon>Agaricomycotina</taxon>
        <taxon>Agaricomycetes</taxon>
        <taxon>Thelephorales</taxon>
        <taxon>Thelephoraceae</taxon>
        <taxon>Thelephora</taxon>
    </lineage>
</organism>
<sequence>MSSALGLPGCLRRRAWECITSIHASLLTVVSSSSSSLAIVHVFPFALWGSLQRTSSMPFGPTACCGAASGLRGLLVARLCFPRIPHRLAHPKNTSGSLMATFPIRLSRCSLLSARSPFHEGRVRSALQRASRLFRNSVAPEYEKQERGTARYYYAPKYVPSIINPQSHLAIKFVTL</sequence>
<dbReference type="Proteomes" id="UP000736335">
    <property type="component" value="Unassembled WGS sequence"/>
</dbReference>
<dbReference type="AlphaFoldDB" id="A0A9P6L678"/>
<name>A0A9P6L678_9AGAM</name>
<dbReference type="EMBL" id="WIUZ02000008">
    <property type="protein sequence ID" value="KAF9784465.1"/>
    <property type="molecule type" value="Genomic_DNA"/>
</dbReference>
<reference evidence="1" key="2">
    <citation type="submission" date="2020-11" db="EMBL/GenBank/DDBJ databases">
        <authorList>
            <consortium name="DOE Joint Genome Institute"/>
            <person name="Kuo A."/>
            <person name="Miyauchi S."/>
            <person name="Kiss E."/>
            <person name="Drula E."/>
            <person name="Kohler A."/>
            <person name="Sanchez-Garcia M."/>
            <person name="Andreopoulos B."/>
            <person name="Barry K.W."/>
            <person name="Bonito G."/>
            <person name="Buee M."/>
            <person name="Carver A."/>
            <person name="Chen C."/>
            <person name="Cichocki N."/>
            <person name="Clum A."/>
            <person name="Culley D."/>
            <person name="Crous P.W."/>
            <person name="Fauchery L."/>
            <person name="Girlanda M."/>
            <person name="Hayes R."/>
            <person name="Keri Z."/>
            <person name="Labutti K."/>
            <person name="Lipzen A."/>
            <person name="Lombard V."/>
            <person name="Magnuson J."/>
            <person name="Maillard F."/>
            <person name="Morin E."/>
            <person name="Murat C."/>
            <person name="Nolan M."/>
            <person name="Ohm R."/>
            <person name="Pangilinan J."/>
            <person name="Pereira M."/>
            <person name="Perotto S."/>
            <person name="Peter M."/>
            <person name="Riley R."/>
            <person name="Sitrit Y."/>
            <person name="Stielow B."/>
            <person name="Szollosi G."/>
            <person name="Zifcakova L."/>
            <person name="Stursova M."/>
            <person name="Spatafora J.W."/>
            <person name="Tedersoo L."/>
            <person name="Vaario L.-M."/>
            <person name="Yamada A."/>
            <person name="Yan M."/>
            <person name="Wang P."/>
            <person name="Xu J."/>
            <person name="Bruns T."/>
            <person name="Baldrian P."/>
            <person name="Vilgalys R."/>
            <person name="Henrissat B."/>
            <person name="Grigoriev I.V."/>
            <person name="Hibbett D."/>
            <person name="Nagy L.G."/>
            <person name="Martin F.M."/>
        </authorList>
    </citation>
    <scope>NUCLEOTIDE SEQUENCE</scope>
    <source>
        <strain evidence="1">UH-Tt-Lm1</strain>
    </source>
</reference>
<comment type="caution">
    <text evidence="1">The sequence shown here is derived from an EMBL/GenBank/DDBJ whole genome shotgun (WGS) entry which is preliminary data.</text>
</comment>
<keyword evidence="2" id="KW-1185">Reference proteome</keyword>